<evidence type="ECO:0000313" key="2">
    <source>
        <dbReference type="EMBL" id="CAG8680855.1"/>
    </source>
</evidence>
<feature type="non-terminal residue" evidence="2">
    <location>
        <position position="55"/>
    </location>
</feature>
<comment type="caution">
    <text evidence="2">The sequence shown here is derived from an EMBL/GenBank/DDBJ whole genome shotgun (WGS) entry which is preliminary data.</text>
</comment>
<dbReference type="EMBL" id="CAJVQA010009079">
    <property type="protein sequence ID" value="CAG8680855.1"/>
    <property type="molecule type" value="Genomic_DNA"/>
</dbReference>
<feature type="region of interest" description="Disordered" evidence="1">
    <location>
        <begin position="26"/>
        <end position="55"/>
    </location>
</feature>
<accession>A0A9N9ELX4</accession>
<dbReference type="AlphaFoldDB" id="A0A9N9ELX4"/>
<feature type="compositionally biased region" description="Basic and acidic residues" evidence="1">
    <location>
        <begin position="27"/>
        <end position="55"/>
    </location>
</feature>
<keyword evidence="3" id="KW-1185">Reference proteome</keyword>
<evidence type="ECO:0000256" key="1">
    <source>
        <dbReference type="SAM" id="MobiDB-lite"/>
    </source>
</evidence>
<gene>
    <name evidence="2" type="ORF">CPELLU_LOCUS10780</name>
</gene>
<dbReference type="OrthoDB" id="2347387at2759"/>
<proteinExistence type="predicted"/>
<evidence type="ECO:0000313" key="3">
    <source>
        <dbReference type="Proteomes" id="UP000789759"/>
    </source>
</evidence>
<sequence length="55" mass="6453">MSPRGTTSFLAERNNGLGTVAKMQQRSFEREKKENKLNRYGRRIKENVPQEEREG</sequence>
<dbReference type="Proteomes" id="UP000789759">
    <property type="component" value="Unassembled WGS sequence"/>
</dbReference>
<organism evidence="2 3">
    <name type="scientific">Cetraspora pellucida</name>
    <dbReference type="NCBI Taxonomy" id="1433469"/>
    <lineage>
        <taxon>Eukaryota</taxon>
        <taxon>Fungi</taxon>
        <taxon>Fungi incertae sedis</taxon>
        <taxon>Mucoromycota</taxon>
        <taxon>Glomeromycotina</taxon>
        <taxon>Glomeromycetes</taxon>
        <taxon>Diversisporales</taxon>
        <taxon>Gigasporaceae</taxon>
        <taxon>Cetraspora</taxon>
    </lineage>
</organism>
<protein>
    <submittedName>
        <fullName evidence="2">3077_t:CDS:1</fullName>
    </submittedName>
</protein>
<reference evidence="2" key="1">
    <citation type="submission" date="2021-06" db="EMBL/GenBank/DDBJ databases">
        <authorList>
            <person name="Kallberg Y."/>
            <person name="Tangrot J."/>
            <person name="Rosling A."/>
        </authorList>
    </citation>
    <scope>NUCLEOTIDE SEQUENCE</scope>
    <source>
        <strain evidence="2">FL966</strain>
    </source>
</reference>
<name>A0A9N9ELX4_9GLOM</name>